<dbReference type="Proteomes" id="UP000540423">
    <property type="component" value="Unassembled WGS sequence"/>
</dbReference>
<organism evidence="1 2">
    <name type="scientific">Streptomyces candidus</name>
    <dbReference type="NCBI Taxonomy" id="67283"/>
    <lineage>
        <taxon>Bacteria</taxon>
        <taxon>Bacillati</taxon>
        <taxon>Actinomycetota</taxon>
        <taxon>Actinomycetes</taxon>
        <taxon>Kitasatosporales</taxon>
        <taxon>Streptomycetaceae</taxon>
        <taxon>Streptomyces</taxon>
    </lineage>
</organism>
<evidence type="ECO:0000313" key="1">
    <source>
        <dbReference type="EMBL" id="MBB6433801.1"/>
    </source>
</evidence>
<name>A0A7X0LNF9_9ACTN</name>
<dbReference type="EMBL" id="JACHEM010000001">
    <property type="protein sequence ID" value="MBB6433801.1"/>
    <property type="molecule type" value="Genomic_DNA"/>
</dbReference>
<dbReference type="RefSeq" id="WP_185025837.1">
    <property type="nucleotide sequence ID" value="NZ_BNBN01000001.1"/>
</dbReference>
<protein>
    <submittedName>
        <fullName evidence="1">Uncharacterized protein</fullName>
    </submittedName>
</protein>
<gene>
    <name evidence="1" type="ORF">HNQ79_000239</name>
</gene>
<evidence type="ECO:0000313" key="2">
    <source>
        <dbReference type="Proteomes" id="UP000540423"/>
    </source>
</evidence>
<sequence>MPKHSVTTPARTAARSELDGGWAQLQGDCARMVAHWAVPAAVAERVPASLIHGVVVPPASARLVGAMPEYGA</sequence>
<dbReference type="AlphaFoldDB" id="A0A7X0LNF9"/>
<reference evidence="1 2" key="1">
    <citation type="submission" date="2020-08" db="EMBL/GenBank/DDBJ databases">
        <title>Genomic Encyclopedia of Type Strains, Phase IV (KMG-IV): sequencing the most valuable type-strain genomes for metagenomic binning, comparative biology and taxonomic classification.</title>
        <authorList>
            <person name="Goeker M."/>
        </authorList>
    </citation>
    <scope>NUCLEOTIDE SEQUENCE [LARGE SCALE GENOMIC DNA]</scope>
    <source>
        <strain evidence="1 2">DSM 40141</strain>
    </source>
</reference>
<proteinExistence type="predicted"/>
<comment type="caution">
    <text evidence="1">The sequence shown here is derived from an EMBL/GenBank/DDBJ whole genome shotgun (WGS) entry which is preliminary data.</text>
</comment>
<keyword evidence="2" id="KW-1185">Reference proteome</keyword>
<accession>A0A7X0LNF9</accession>